<evidence type="ECO:0000313" key="2">
    <source>
        <dbReference type="Proteomes" id="UP000225277"/>
    </source>
</evidence>
<name>A0A2D3UPY4_9PEZI</name>
<dbReference type="EMBL" id="FJUY01000004">
    <property type="protein sequence ID" value="CZT17601.1"/>
    <property type="molecule type" value="Genomic_DNA"/>
</dbReference>
<dbReference type="Proteomes" id="UP000225277">
    <property type="component" value="Unassembled WGS sequence"/>
</dbReference>
<accession>A0A2D3UPY4</accession>
<sequence length="88" mass="9988">MVLDNHKIVPICTYSLFHPDSYTERYRTESSWLVARTKFSRSDKLCSALLNAKISMAMLIDNTQPCEVVPGFRARDGHHGRKYGSPTA</sequence>
<evidence type="ECO:0000313" key="1">
    <source>
        <dbReference type="EMBL" id="CZT17601.1"/>
    </source>
</evidence>
<proteinExistence type="predicted"/>
<organism evidence="1 2">
    <name type="scientific">Ramularia collo-cygni</name>
    <dbReference type="NCBI Taxonomy" id="112498"/>
    <lineage>
        <taxon>Eukaryota</taxon>
        <taxon>Fungi</taxon>
        <taxon>Dikarya</taxon>
        <taxon>Ascomycota</taxon>
        <taxon>Pezizomycotina</taxon>
        <taxon>Dothideomycetes</taxon>
        <taxon>Dothideomycetidae</taxon>
        <taxon>Mycosphaerellales</taxon>
        <taxon>Mycosphaerellaceae</taxon>
        <taxon>Ramularia</taxon>
    </lineage>
</organism>
<dbReference type="RefSeq" id="XP_023624492.1">
    <property type="nucleotide sequence ID" value="XM_023768724.1"/>
</dbReference>
<dbReference type="GeneID" id="35598639"/>
<protein>
    <submittedName>
        <fullName evidence="1">Uncharacterized protein</fullName>
    </submittedName>
</protein>
<dbReference type="AlphaFoldDB" id="A0A2D3UPY4"/>
<keyword evidence="2" id="KW-1185">Reference proteome</keyword>
<reference evidence="1 2" key="1">
    <citation type="submission" date="2016-03" db="EMBL/GenBank/DDBJ databases">
        <authorList>
            <person name="Ploux O."/>
        </authorList>
    </citation>
    <scope>NUCLEOTIDE SEQUENCE [LARGE SCALE GENOMIC DNA]</scope>
    <source>
        <strain evidence="1 2">URUG2</strain>
    </source>
</reference>
<gene>
    <name evidence="1" type="ORF">RCC_03435</name>
</gene>